<dbReference type="Proteomes" id="UP001168821">
    <property type="component" value="Unassembled WGS sequence"/>
</dbReference>
<dbReference type="EMBL" id="JALNTZ010000005">
    <property type="protein sequence ID" value="KAJ3652303.1"/>
    <property type="molecule type" value="Genomic_DNA"/>
</dbReference>
<evidence type="ECO:0000313" key="3">
    <source>
        <dbReference type="Proteomes" id="UP001168821"/>
    </source>
</evidence>
<protein>
    <recommendedName>
        <fullName evidence="1">RAMA domain-containing protein</fullName>
    </recommendedName>
</protein>
<proteinExistence type="predicted"/>
<comment type="caution">
    <text evidence="2">The sequence shown here is derived from an EMBL/GenBank/DDBJ whole genome shotgun (WGS) entry which is preliminary data.</text>
</comment>
<dbReference type="InterPro" id="IPR040843">
    <property type="entry name" value="RAMA"/>
</dbReference>
<organism evidence="2 3">
    <name type="scientific">Zophobas morio</name>
    <dbReference type="NCBI Taxonomy" id="2755281"/>
    <lineage>
        <taxon>Eukaryota</taxon>
        <taxon>Metazoa</taxon>
        <taxon>Ecdysozoa</taxon>
        <taxon>Arthropoda</taxon>
        <taxon>Hexapoda</taxon>
        <taxon>Insecta</taxon>
        <taxon>Pterygota</taxon>
        <taxon>Neoptera</taxon>
        <taxon>Endopterygota</taxon>
        <taxon>Coleoptera</taxon>
        <taxon>Polyphaga</taxon>
        <taxon>Cucujiformia</taxon>
        <taxon>Tenebrionidae</taxon>
        <taxon>Zophobas</taxon>
    </lineage>
</organism>
<reference evidence="2" key="1">
    <citation type="journal article" date="2023" name="G3 (Bethesda)">
        <title>Whole genome assemblies of Zophobas morio and Tenebrio molitor.</title>
        <authorList>
            <person name="Kaur S."/>
            <person name="Stinson S.A."/>
            <person name="diCenzo G.C."/>
        </authorList>
    </citation>
    <scope>NUCLEOTIDE SEQUENCE</scope>
    <source>
        <strain evidence="2">QUZm001</strain>
    </source>
</reference>
<feature type="domain" description="RAMA" evidence="1">
    <location>
        <begin position="1"/>
        <end position="89"/>
    </location>
</feature>
<evidence type="ECO:0000259" key="1">
    <source>
        <dbReference type="Pfam" id="PF18755"/>
    </source>
</evidence>
<name>A0AA38I6U2_9CUCU</name>
<evidence type="ECO:0000313" key="2">
    <source>
        <dbReference type="EMBL" id="KAJ3652303.1"/>
    </source>
</evidence>
<dbReference type="AlphaFoldDB" id="A0AA38I6U2"/>
<gene>
    <name evidence="2" type="ORF">Zmor_018281</name>
</gene>
<accession>A0AA38I6U2</accession>
<sequence length="133" mass="15311">MLLSADILQPGNGTMTIEYLGQRFVGDLLEDGKIRSQETDIVFASPSAWAIACKRFINPDKKSGCGWASVKYRGRKLDAYKNIWYRKKKEKRSQEIDSVVEFSTTIQKNLQINMQYHRVIVKHNTIANRTLTQ</sequence>
<dbReference type="Pfam" id="PF18755">
    <property type="entry name" value="RAMA"/>
    <property type="match status" value="1"/>
</dbReference>
<keyword evidence="3" id="KW-1185">Reference proteome</keyword>